<dbReference type="Proteomes" id="UP000346198">
    <property type="component" value="Unassembled WGS sequence"/>
</dbReference>
<protein>
    <submittedName>
        <fullName evidence="1">Uncharacterized protein</fullName>
    </submittedName>
</protein>
<proteinExistence type="predicted"/>
<evidence type="ECO:0000313" key="1">
    <source>
        <dbReference type="EMBL" id="VGO22967.1"/>
    </source>
</evidence>
<reference evidence="1 2" key="1">
    <citation type="submission" date="2019-04" db="EMBL/GenBank/DDBJ databases">
        <authorList>
            <person name="Van Vliet M D."/>
        </authorList>
    </citation>
    <scope>NUCLEOTIDE SEQUENCE [LARGE SCALE GENOMIC DNA]</scope>
    <source>
        <strain evidence="1 2">F21</strain>
    </source>
</reference>
<dbReference type="AlphaFoldDB" id="A0A6C2UV27"/>
<organism evidence="1 2">
    <name type="scientific">Pontiella sulfatireligans</name>
    <dbReference type="NCBI Taxonomy" id="2750658"/>
    <lineage>
        <taxon>Bacteria</taxon>
        <taxon>Pseudomonadati</taxon>
        <taxon>Kiritimatiellota</taxon>
        <taxon>Kiritimatiellia</taxon>
        <taxon>Kiritimatiellales</taxon>
        <taxon>Pontiellaceae</taxon>
        <taxon>Pontiella</taxon>
    </lineage>
</organism>
<name>A0A6C2UV27_9BACT</name>
<sequence>MNKRVLNLIDMDVGLFVSYELTAESLNTKLFRIFTLNRIPLKKVMDLREAADEDVTKLNRLNWFNFIPSRRTLCPVYTLQATETSPRIFMRLEQGSHIDLKNKLGTMHHA</sequence>
<dbReference type="EMBL" id="CAAHFH010000003">
    <property type="protein sequence ID" value="VGO22967.1"/>
    <property type="molecule type" value="Genomic_DNA"/>
</dbReference>
<keyword evidence="2" id="KW-1185">Reference proteome</keyword>
<gene>
    <name evidence="1" type="ORF">SCARR_05066</name>
</gene>
<accession>A0A6C2UV27</accession>
<evidence type="ECO:0000313" key="2">
    <source>
        <dbReference type="Proteomes" id="UP000346198"/>
    </source>
</evidence>